<keyword evidence="1" id="KW-1133">Transmembrane helix</keyword>
<feature type="transmembrane region" description="Helical" evidence="1">
    <location>
        <begin position="109"/>
        <end position="128"/>
    </location>
</feature>
<name>A0ABN6N8S7_9BACT</name>
<keyword evidence="1" id="KW-0812">Transmembrane</keyword>
<organism evidence="2 3">
    <name type="scientific">Anaeromyxobacter paludicola</name>
    <dbReference type="NCBI Taxonomy" id="2918171"/>
    <lineage>
        <taxon>Bacteria</taxon>
        <taxon>Pseudomonadati</taxon>
        <taxon>Myxococcota</taxon>
        <taxon>Myxococcia</taxon>
        <taxon>Myxococcales</taxon>
        <taxon>Cystobacterineae</taxon>
        <taxon>Anaeromyxobacteraceae</taxon>
        <taxon>Anaeromyxobacter</taxon>
    </lineage>
</organism>
<feature type="transmembrane region" description="Helical" evidence="1">
    <location>
        <begin position="75"/>
        <end position="97"/>
    </location>
</feature>
<keyword evidence="3" id="KW-1185">Reference proteome</keyword>
<accession>A0ABN6N8S7</accession>
<evidence type="ECO:0000313" key="3">
    <source>
        <dbReference type="Proteomes" id="UP001162734"/>
    </source>
</evidence>
<dbReference type="EMBL" id="AP025592">
    <property type="protein sequence ID" value="BDG09632.1"/>
    <property type="molecule type" value="Genomic_DNA"/>
</dbReference>
<feature type="transmembrane region" description="Helical" evidence="1">
    <location>
        <begin position="158"/>
        <end position="176"/>
    </location>
</feature>
<reference evidence="3" key="1">
    <citation type="journal article" date="2022" name="Int. J. Syst. Evol. Microbiol.">
        <title>Anaeromyxobacter oryzae sp. nov., Anaeromyxobacter diazotrophicus sp. nov. and Anaeromyxobacter paludicola sp. nov., isolated from paddy soils.</title>
        <authorList>
            <person name="Itoh H."/>
            <person name="Xu Z."/>
            <person name="Mise K."/>
            <person name="Masuda Y."/>
            <person name="Ushijima N."/>
            <person name="Hayakawa C."/>
            <person name="Shiratori Y."/>
            <person name="Senoo K."/>
        </authorList>
    </citation>
    <scope>NUCLEOTIDE SEQUENCE [LARGE SCALE GENOMIC DNA]</scope>
    <source>
        <strain evidence="3">Red630</strain>
    </source>
</reference>
<feature type="transmembrane region" description="Helical" evidence="1">
    <location>
        <begin position="36"/>
        <end position="54"/>
    </location>
</feature>
<keyword evidence="1" id="KW-0472">Membrane</keyword>
<dbReference type="PANTHER" id="PTHR34299:SF1">
    <property type="entry name" value="DIACYLGLYCEROL KINASE"/>
    <property type="match status" value="1"/>
</dbReference>
<evidence type="ECO:0008006" key="4">
    <source>
        <dbReference type="Google" id="ProtNLM"/>
    </source>
</evidence>
<sequence length="184" mass="17920">MHAVAHERNMKLHVAAGLAVGLAGGCVALPLAAQLGLLLCVALVLAAEAFNTALEALVDLCTTELRREARIAKDAAAGAVLALAAGAVLAGAAVVARAGPALSAARPRLGADAAIGAGVLAAAGWLLGRGHASGRANRVATALGGALLAGAAHRTVAWPFTGLAVALFALAAAAAARRSPQVSR</sequence>
<dbReference type="PANTHER" id="PTHR34299">
    <property type="entry name" value="DIACYLGLYCEROL KINASE"/>
    <property type="match status" value="1"/>
</dbReference>
<dbReference type="InterPro" id="IPR033717">
    <property type="entry name" value="UDPK"/>
</dbReference>
<dbReference type="CDD" id="cd14265">
    <property type="entry name" value="UDPK_IM_like"/>
    <property type="match status" value="1"/>
</dbReference>
<evidence type="ECO:0000313" key="2">
    <source>
        <dbReference type="EMBL" id="BDG09632.1"/>
    </source>
</evidence>
<proteinExistence type="predicted"/>
<dbReference type="Proteomes" id="UP001162734">
    <property type="component" value="Chromosome"/>
</dbReference>
<dbReference type="Gene3D" id="1.10.3830.10">
    <property type="entry name" value="Diacylglycerol kinase (DAGK) domain"/>
    <property type="match status" value="1"/>
</dbReference>
<protein>
    <recommendedName>
        <fullName evidence="4">Diacylglycerol kinase</fullName>
    </recommendedName>
</protein>
<feature type="transmembrane region" description="Helical" evidence="1">
    <location>
        <begin position="12"/>
        <end position="30"/>
    </location>
</feature>
<gene>
    <name evidence="2" type="ORF">AMPC_27450</name>
</gene>
<evidence type="ECO:0000256" key="1">
    <source>
        <dbReference type="SAM" id="Phobius"/>
    </source>
</evidence>
<dbReference type="InterPro" id="IPR000829">
    <property type="entry name" value="DAGK"/>
</dbReference>
<dbReference type="Pfam" id="PF01219">
    <property type="entry name" value="DAGK_prokar"/>
    <property type="match status" value="1"/>
</dbReference>